<proteinExistence type="predicted"/>
<sequence>MLQTESCEKGQVFEYSLRTDVNTANVGGRFIGLFLCLLLQGTTLMLRVVTFRLSLTNSSTAEMYSLCSLVLTIADPTIMCPLHKNLLYHWLTPVRPVLCFP</sequence>
<accession>A0A8X6J0Y5</accession>
<reference evidence="2" key="1">
    <citation type="submission" date="2020-08" db="EMBL/GenBank/DDBJ databases">
        <title>Multicomponent nature underlies the extraordinary mechanical properties of spider dragline silk.</title>
        <authorList>
            <person name="Kono N."/>
            <person name="Nakamura H."/>
            <person name="Mori M."/>
            <person name="Yoshida Y."/>
            <person name="Ohtoshi R."/>
            <person name="Malay A.D."/>
            <person name="Moran D.A.P."/>
            <person name="Tomita M."/>
            <person name="Numata K."/>
            <person name="Arakawa K."/>
        </authorList>
    </citation>
    <scope>NUCLEOTIDE SEQUENCE</scope>
</reference>
<keyword evidence="1" id="KW-0812">Transmembrane</keyword>
<keyword evidence="3" id="KW-1185">Reference proteome</keyword>
<feature type="transmembrane region" description="Helical" evidence="1">
    <location>
        <begin position="30"/>
        <end position="49"/>
    </location>
</feature>
<gene>
    <name evidence="2" type="ORF">NPIL_235671</name>
</gene>
<dbReference type="EMBL" id="BMAW01048740">
    <property type="protein sequence ID" value="GFS67572.1"/>
    <property type="molecule type" value="Genomic_DNA"/>
</dbReference>
<evidence type="ECO:0000313" key="2">
    <source>
        <dbReference type="EMBL" id="GFS67572.1"/>
    </source>
</evidence>
<evidence type="ECO:0000313" key="3">
    <source>
        <dbReference type="Proteomes" id="UP000887013"/>
    </source>
</evidence>
<evidence type="ECO:0000256" key="1">
    <source>
        <dbReference type="SAM" id="Phobius"/>
    </source>
</evidence>
<keyword evidence="1" id="KW-1133">Transmembrane helix</keyword>
<protein>
    <submittedName>
        <fullName evidence="2">Uncharacterized protein</fullName>
    </submittedName>
</protein>
<comment type="caution">
    <text evidence="2">The sequence shown here is derived from an EMBL/GenBank/DDBJ whole genome shotgun (WGS) entry which is preliminary data.</text>
</comment>
<dbReference type="Proteomes" id="UP000887013">
    <property type="component" value="Unassembled WGS sequence"/>
</dbReference>
<dbReference type="AlphaFoldDB" id="A0A8X6J0Y5"/>
<organism evidence="2 3">
    <name type="scientific">Nephila pilipes</name>
    <name type="common">Giant wood spider</name>
    <name type="synonym">Nephila maculata</name>
    <dbReference type="NCBI Taxonomy" id="299642"/>
    <lineage>
        <taxon>Eukaryota</taxon>
        <taxon>Metazoa</taxon>
        <taxon>Ecdysozoa</taxon>
        <taxon>Arthropoda</taxon>
        <taxon>Chelicerata</taxon>
        <taxon>Arachnida</taxon>
        <taxon>Araneae</taxon>
        <taxon>Araneomorphae</taxon>
        <taxon>Entelegynae</taxon>
        <taxon>Araneoidea</taxon>
        <taxon>Nephilidae</taxon>
        <taxon>Nephila</taxon>
    </lineage>
</organism>
<keyword evidence="1" id="KW-0472">Membrane</keyword>
<name>A0A8X6J0Y5_NEPPI</name>